<dbReference type="Proteomes" id="UP000001194">
    <property type="component" value="Unassembled WGS sequence"/>
</dbReference>
<dbReference type="SMART" id="SM00239">
    <property type="entry name" value="C2"/>
    <property type="match status" value="1"/>
</dbReference>
<dbReference type="PANTHER" id="PTHR46502">
    <property type="entry name" value="C2 DOMAIN-CONTAINING"/>
    <property type="match status" value="1"/>
</dbReference>
<keyword evidence="1" id="KW-0479">Metal-binding</keyword>
<dbReference type="OrthoDB" id="270970at2759"/>
<feature type="compositionally biased region" description="Polar residues" evidence="3">
    <location>
        <begin position="521"/>
        <end position="578"/>
    </location>
</feature>
<feature type="compositionally biased region" description="Polar residues" evidence="3">
    <location>
        <begin position="586"/>
        <end position="599"/>
    </location>
</feature>
<evidence type="ECO:0000256" key="3">
    <source>
        <dbReference type="SAM" id="MobiDB-lite"/>
    </source>
</evidence>
<gene>
    <name evidence="5" type="ORF">LACBIDRAFT_292980</name>
</gene>
<feature type="domain" description="C2" evidence="4">
    <location>
        <begin position="1"/>
        <end position="138"/>
    </location>
</feature>
<feature type="compositionally biased region" description="Pro residues" evidence="3">
    <location>
        <begin position="631"/>
        <end position="647"/>
    </location>
</feature>
<organism evidence="6">
    <name type="scientific">Laccaria bicolor (strain S238N-H82 / ATCC MYA-4686)</name>
    <name type="common">Bicoloured deceiver</name>
    <name type="synonym">Laccaria laccata var. bicolor</name>
    <dbReference type="NCBI Taxonomy" id="486041"/>
    <lineage>
        <taxon>Eukaryota</taxon>
        <taxon>Fungi</taxon>
        <taxon>Dikarya</taxon>
        <taxon>Basidiomycota</taxon>
        <taxon>Agaricomycotina</taxon>
        <taxon>Agaricomycetes</taxon>
        <taxon>Agaricomycetidae</taxon>
        <taxon>Agaricales</taxon>
        <taxon>Agaricineae</taxon>
        <taxon>Hydnangiaceae</taxon>
        <taxon>Laccaria</taxon>
    </lineage>
</organism>
<proteinExistence type="predicted"/>
<feature type="compositionally biased region" description="Polar residues" evidence="3">
    <location>
        <begin position="326"/>
        <end position="350"/>
    </location>
</feature>
<feature type="compositionally biased region" description="Polar residues" evidence="3">
    <location>
        <begin position="291"/>
        <end position="302"/>
    </location>
</feature>
<dbReference type="HOGENOM" id="CLU_421490_0_0_1"/>
<evidence type="ECO:0000259" key="4">
    <source>
        <dbReference type="PROSITE" id="PS50004"/>
    </source>
</evidence>
<dbReference type="PANTHER" id="PTHR46502:SF2">
    <property type="entry name" value="16 KDA PHLOEM PROTEIN 2"/>
    <property type="match status" value="1"/>
</dbReference>
<dbReference type="RefSeq" id="XP_001877211.1">
    <property type="nucleotide sequence ID" value="XM_001877176.1"/>
</dbReference>
<dbReference type="EMBL" id="DS547094">
    <property type="protein sequence ID" value="EDR12947.1"/>
    <property type="molecule type" value="Genomic_DNA"/>
</dbReference>
<dbReference type="KEGG" id="lbc:LACBIDRAFT_292980"/>
<reference evidence="5 6" key="1">
    <citation type="journal article" date="2008" name="Nature">
        <title>The genome of Laccaria bicolor provides insights into mycorrhizal symbiosis.</title>
        <authorList>
            <person name="Martin F."/>
            <person name="Aerts A."/>
            <person name="Ahren D."/>
            <person name="Brun A."/>
            <person name="Danchin E.G.J."/>
            <person name="Duchaussoy F."/>
            <person name="Gibon J."/>
            <person name="Kohler A."/>
            <person name="Lindquist E."/>
            <person name="Pereda V."/>
            <person name="Salamov A."/>
            <person name="Shapiro H.J."/>
            <person name="Wuyts J."/>
            <person name="Blaudez D."/>
            <person name="Buee M."/>
            <person name="Brokstein P."/>
            <person name="Canbaeck B."/>
            <person name="Cohen D."/>
            <person name="Courty P.E."/>
            <person name="Coutinho P.M."/>
            <person name="Delaruelle C."/>
            <person name="Detter J.C."/>
            <person name="Deveau A."/>
            <person name="DiFazio S."/>
            <person name="Duplessis S."/>
            <person name="Fraissinet-Tachet L."/>
            <person name="Lucic E."/>
            <person name="Frey-Klett P."/>
            <person name="Fourrey C."/>
            <person name="Feussner I."/>
            <person name="Gay G."/>
            <person name="Grimwood J."/>
            <person name="Hoegger P.J."/>
            <person name="Jain P."/>
            <person name="Kilaru S."/>
            <person name="Labbe J."/>
            <person name="Lin Y.C."/>
            <person name="Legue V."/>
            <person name="Le Tacon F."/>
            <person name="Marmeisse R."/>
            <person name="Melayah D."/>
            <person name="Montanini B."/>
            <person name="Muratet M."/>
            <person name="Nehls U."/>
            <person name="Niculita-Hirzel H."/>
            <person name="Oudot-Le Secq M.P."/>
            <person name="Peter M."/>
            <person name="Quesneville H."/>
            <person name="Rajashekar B."/>
            <person name="Reich M."/>
            <person name="Rouhier N."/>
            <person name="Schmutz J."/>
            <person name="Yin T."/>
            <person name="Chalot M."/>
            <person name="Henrissat B."/>
            <person name="Kuees U."/>
            <person name="Lucas S."/>
            <person name="Van de Peer Y."/>
            <person name="Podila G.K."/>
            <person name="Polle A."/>
            <person name="Pukkila P.J."/>
            <person name="Richardson P.M."/>
            <person name="Rouze P."/>
            <person name="Sanders I.R."/>
            <person name="Stajich J.E."/>
            <person name="Tunlid A."/>
            <person name="Tuskan G."/>
            <person name="Grigoriev I.V."/>
        </authorList>
    </citation>
    <scope>NUCLEOTIDE SEQUENCE [LARGE SCALE GENOMIC DNA]</scope>
    <source>
        <strain evidence="6">S238N-H82 / ATCC MYA-4686</strain>
    </source>
</reference>
<name>B0CYU9_LACBS</name>
<feature type="region of interest" description="Disordered" evidence="3">
    <location>
        <begin position="170"/>
        <end position="230"/>
    </location>
</feature>
<protein>
    <submittedName>
        <fullName evidence="5">Predicted protein</fullName>
    </submittedName>
</protein>
<evidence type="ECO:0000256" key="2">
    <source>
        <dbReference type="ARBA" id="ARBA00022837"/>
    </source>
</evidence>
<feature type="compositionally biased region" description="Polar residues" evidence="3">
    <location>
        <begin position="687"/>
        <end position="702"/>
    </location>
</feature>
<feature type="compositionally biased region" description="Polar residues" evidence="3">
    <location>
        <begin position="201"/>
        <end position="229"/>
    </location>
</feature>
<keyword evidence="2" id="KW-0106">Calcium</keyword>
<dbReference type="GO" id="GO:0046872">
    <property type="term" value="F:metal ion binding"/>
    <property type="evidence" value="ECO:0007669"/>
    <property type="project" value="UniProtKB-KW"/>
</dbReference>
<dbReference type="STRING" id="486041.B0CYU9"/>
<dbReference type="SUPFAM" id="SSF49562">
    <property type="entry name" value="C2 domain (Calcium/lipid-binding domain, CaLB)"/>
    <property type="match status" value="1"/>
</dbReference>
<feature type="region of interest" description="Disordered" evidence="3">
    <location>
        <begin position="417"/>
        <end position="448"/>
    </location>
</feature>
<sequence length="702" mass="76480">MSSTPREVGTLIVVVLKANHLPNKRHIGKQDPYCLVVVNGEKRRTKAIKRGGQHPEWDEEIRFTLYEDVEDVLARTAKGDGTPPPPPPKGAMVQKKIKGGKTMKLACYADDPREPDLIGETIVDLTEVLTKGETDGMASQFMMNPPGSHNRIRVQSKVYLELTFWSNEPVPEKKLTPKPTKANKQYGGPGSFVPSGEPSPAHSSRVASTSGAYAHSRQTSETLPSSLRPSGSAHLDLYVAPYEQRSKILPVDILARDFEEFGVAEPHRRRDSLPISHRSLKPVPTGYGHRPQSTASTLTSYHSYGHEPSISDASSLYLYDRPLTPPGQSSHVQNSLPGPMQTYSPHNSYQPPYDPVPQPAYQTPTRGPRHSMPTSSSGFVPLQSSGFVPLQPPLSENSSFAPSVSYTPSPSGYNAAQFLPTYAPPPPQTPMPTNYLPPSSSGTFLQQPFTTSQSFGYSQFTIPQSTSAPPQQYLPATQSPVSLTLQTNPAPPQTYQNYPTTPSISHDNLLPHPPAPPMNFQPGNSNGSSRPLPQQPQLVYTQPPVQVATPPSGNSPQHLSSYSPTQTGNVFPNNTYSTIPPPPPLQYSTEPQLYTSSQAVVPPPPPPPPLINTQPRRHASLPHPPVLYQQPQPPVFQPPPPPPPPPLTESYTHAQPPPPPLPTHDSKQNFTLGPPPKPPAPVVDNHWSPQQSQQNGYTAQAY</sequence>
<keyword evidence="6" id="KW-1185">Reference proteome</keyword>
<evidence type="ECO:0000256" key="1">
    <source>
        <dbReference type="ARBA" id="ARBA00022723"/>
    </source>
</evidence>
<dbReference type="InParanoid" id="B0CYU9"/>
<evidence type="ECO:0000313" key="6">
    <source>
        <dbReference type="Proteomes" id="UP000001194"/>
    </source>
</evidence>
<feature type="region of interest" description="Disordered" evidence="3">
    <location>
        <begin position="264"/>
        <end position="302"/>
    </location>
</feature>
<feature type="compositionally biased region" description="Low complexity" evidence="3">
    <location>
        <begin position="493"/>
        <end position="502"/>
    </location>
</feature>
<feature type="region of interest" description="Disordered" evidence="3">
    <location>
        <begin position="318"/>
        <end position="376"/>
    </location>
</feature>
<feature type="compositionally biased region" description="Pro residues" evidence="3">
    <location>
        <begin position="601"/>
        <end position="610"/>
    </location>
</feature>
<accession>B0CYU9</accession>
<dbReference type="Pfam" id="PF00168">
    <property type="entry name" value="C2"/>
    <property type="match status" value="1"/>
</dbReference>
<dbReference type="InterPro" id="IPR000008">
    <property type="entry name" value="C2_dom"/>
</dbReference>
<dbReference type="PROSITE" id="PS50004">
    <property type="entry name" value="C2"/>
    <property type="match status" value="1"/>
</dbReference>
<evidence type="ECO:0000313" key="5">
    <source>
        <dbReference type="EMBL" id="EDR12947.1"/>
    </source>
</evidence>
<dbReference type="Gene3D" id="2.60.40.150">
    <property type="entry name" value="C2 domain"/>
    <property type="match status" value="1"/>
</dbReference>
<feature type="compositionally biased region" description="Polar residues" evidence="3">
    <location>
        <begin position="439"/>
        <end position="448"/>
    </location>
</feature>
<dbReference type="GeneID" id="6072373"/>
<dbReference type="AlphaFoldDB" id="B0CYU9"/>
<feature type="region of interest" description="Disordered" evidence="3">
    <location>
        <begin position="482"/>
        <end position="702"/>
    </location>
</feature>
<dbReference type="InterPro" id="IPR035892">
    <property type="entry name" value="C2_domain_sf"/>
</dbReference>